<sequence>MNTALVQLKLRERQLQDELEQVWASMDSLLEAHEVCGPITPTLVINTLKLMMLEGYGDWLVTPVERAADALVTSAEALKVASRETGICQHLLRGWLSRAQRHPALACRDGKLILRVEG</sequence>
<evidence type="ECO:0000313" key="2">
    <source>
        <dbReference type="Proteomes" id="UP000294832"/>
    </source>
</evidence>
<protein>
    <submittedName>
        <fullName evidence="1">Uncharacterized protein</fullName>
    </submittedName>
</protein>
<comment type="caution">
    <text evidence="1">The sequence shown here is derived from an EMBL/GenBank/DDBJ whole genome shotgun (WGS) entry which is preliminary data.</text>
</comment>
<gene>
    <name evidence="1" type="ORF">EDC91_10645</name>
</gene>
<dbReference type="Proteomes" id="UP000294832">
    <property type="component" value="Unassembled WGS sequence"/>
</dbReference>
<proteinExistence type="predicted"/>
<dbReference type="OrthoDB" id="9833398at2"/>
<dbReference type="EMBL" id="SLWF01000006">
    <property type="protein sequence ID" value="TCN86770.1"/>
    <property type="molecule type" value="Genomic_DNA"/>
</dbReference>
<dbReference type="RefSeq" id="WP_046127291.1">
    <property type="nucleotide sequence ID" value="NZ_SLWF01000006.1"/>
</dbReference>
<keyword evidence="2" id="KW-1185">Reference proteome</keyword>
<accession>A0A4R2FDV7</accession>
<dbReference type="AlphaFoldDB" id="A0A4R2FDV7"/>
<name>A0A4R2FDV7_9GAMM</name>
<reference evidence="1 2" key="1">
    <citation type="submission" date="2019-03" db="EMBL/GenBank/DDBJ databases">
        <title>Freshwater and sediment microbial communities from various areas in North America, analyzing microbe dynamics in response to fracking.</title>
        <authorList>
            <person name="Lamendella R."/>
        </authorList>
    </citation>
    <scope>NUCLEOTIDE SEQUENCE [LARGE SCALE GENOMIC DNA]</scope>
    <source>
        <strain evidence="1 2">74A</strain>
    </source>
</reference>
<organism evidence="1 2">
    <name type="scientific">Shewanella fodinae</name>
    <dbReference type="NCBI Taxonomy" id="552357"/>
    <lineage>
        <taxon>Bacteria</taxon>
        <taxon>Pseudomonadati</taxon>
        <taxon>Pseudomonadota</taxon>
        <taxon>Gammaproteobacteria</taxon>
        <taxon>Alteromonadales</taxon>
        <taxon>Shewanellaceae</taxon>
        <taxon>Shewanella</taxon>
    </lineage>
</organism>
<evidence type="ECO:0000313" key="1">
    <source>
        <dbReference type="EMBL" id="TCN86770.1"/>
    </source>
</evidence>